<gene>
    <name evidence="2" type="ORF">X801_06450</name>
</gene>
<dbReference type="AlphaFoldDB" id="A0A1S8WTG4"/>
<feature type="region of interest" description="Disordered" evidence="1">
    <location>
        <begin position="1"/>
        <end position="35"/>
    </location>
</feature>
<evidence type="ECO:0000313" key="2">
    <source>
        <dbReference type="EMBL" id="OON17711.1"/>
    </source>
</evidence>
<evidence type="ECO:0000256" key="1">
    <source>
        <dbReference type="SAM" id="MobiDB-lite"/>
    </source>
</evidence>
<sequence length="64" mass="7316">MEREKEKQEGKTKSEKRIETSLKINEKQNTDGASENMVSNVKHVVLLYISAATNWLHSNALAWT</sequence>
<accession>A0A1S8WTG4</accession>
<proteinExistence type="predicted"/>
<dbReference type="EMBL" id="KV894997">
    <property type="protein sequence ID" value="OON17711.1"/>
    <property type="molecule type" value="Genomic_DNA"/>
</dbReference>
<keyword evidence="3" id="KW-1185">Reference proteome</keyword>
<protein>
    <submittedName>
        <fullName evidence="2">Uncharacterized protein</fullName>
    </submittedName>
</protein>
<evidence type="ECO:0000313" key="3">
    <source>
        <dbReference type="Proteomes" id="UP000243686"/>
    </source>
</evidence>
<feature type="compositionally biased region" description="Basic and acidic residues" evidence="1">
    <location>
        <begin position="1"/>
        <end position="29"/>
    </location>
</feature>
<reference evidence="2 3" key="1">
    <citation type="submission" date="2015-03" db="EMBL/GenBank/DDBJ databases">
        <title>Draft genome of the nematode, Opisthorchis viverrini.</title>
        <authorList>
            <person name="Mitreva M."/>
        </authorList>
    </citation>
    <scope>NUCLEOTIDE SEQUENCE [LARGE SCALE GENOMIC DNA]</scope>
    <source>
        <strain evidence="2">Khon Kaen</strain>
    </source>
</reference>
<organism evidence="2 3">
    <name type="scientific">Opisthorchis viverrini</name>
    <name type="common">Southeast Asian liver fluke</name>
    <dbReference type="NCBI Taxonomy" id="6198"/>
    <lineage>
        <taxon>Eukaryota</taxon>
        <taxon>Metazoa</taxon>
        <taxon>Spiralia</taxon>
        <taxon>Lophotrochozoa</taxon>
        <taxon>Platyhelminthes</taxon>
        <taxon>Trematoda</taxon>
        <taxon>Digenea</taxon>
        <taxon>Opisthorchiida</taxon>
        <taxon>Opisthorchiata</taxon>
        <taxon>Opisthorchiidae</taxon>
        <taxon>Opisthorchis</taxon>
    </lineage>
</organism>
<dbReference type="Proteomes" id="UP000243686">
    <property type="component" value="Unassembled WGS sequence"/>
</dbReference>
<name>A0A1S8WTG4_OPIVI</name>